<keyword evidence="3" id="KW-1185">Reference proteome</keyword>
<feature type="signal peptide" evidence="1">
    <location>
        <begin position="1"/>
        <end position="18"/>
    </location>
</feature>
<evidence type="ECO:0000313" key="3">
    <source>
        <dbReference type="Proteomes" id="UP001159363"/>
    </source>
</evidence>
<sequence>MQHVYVFVLCNIWFCVLVTEIRVKPSNVALSDVIVSDSEYIVVVNFNISALSEECHLLGNITYESNFDLGLAQLSSAYNNFNMEVESFMYLSSDLEVNVIRKRGLFDIGDKVIKAMFGTATSTDLETLNQHLEKVYSKSKSIALDVANN</sequence>
<protein>
    <submittedName>
        <fullName evidence="2">Uncharacterized protein</fullName>
    </submittedName>
</protein>
<accession>A0ABQ9HQC0</accession>
<organism evidence="2 3">
    <name type="scientific">Dryococelus australis</name>
    <dbReference type="NCBI Taxonomy" id="614101"/>
    <lineage>
        <taxon>Eukaryota</taxon>
        <taxon>Metazoa</taxon>
        <taxon>Ecdysozoa</taxon>
        <taxon>Arthropoda</taxon>
        <taxon>Hexapoda</taxon>
        <taxon>Insecta</taxon>
        <taxon>Pterygota</taxon>
        <taxon>Neoptera</taxon>
        <taxon>Polyneoptera</taxon>
        <taxon>Phasmatodea</taxon>
        <taxon>Verophasmatodea</taxon>
        <taxon>Anareolatae</taxon>
        <taxon>Phasmatidae</taxon>
        <taxon>Eurycanthinae</taxon>
        <taxon>Dryococelus</taxon>
    </lineage>
</organism>
<feature type="chain" id="PRO_5045514458" evidence="1">
    <location>
        <begin position="19"/>
        <end position="149"/>
    </location>
</feature>
<name>A0ABQ9HQC0_9NEOP</name>
<reference evidence="2 3" key="1">
    <citation type="submission" date="2023-02" db="EMBL/GenBank/DDBJ databases">
        <title>LHISI_Scaffold_Assembly.</title>
        <authorList>
            <person name="Stuart O.P."/>
            <person name="Cleave R."/>
            <person name="Magrath M.J.L."/>
            <person name="Mikheyev A.S."/>
        </authorList>
    </citation>
    <scope>NUCLEOTIDE SEQUENCE [LARGE SCALE GENOMIC DNA]</scope>
    <source>
        <strain evidence="2">Daus_M_001</strain>
        <tissue evidence="2">Leg muscle</tissue>
    </source>
</reference>
<comment type="caution">
    <text evidence="2">The sequence shown here is derived from an EMBL/GenBank/DDBJ whole genome shotgun (WGS) entry which is preliminary data.</text>
</comment>
<proteinExistence type="predicted"/>
<keyword evidence="1" id="KW-0732">Signal</keyword>
<feature type="non-terminal residue" evidence="2">
    <location>
        <position position="149"/>
    </location>
</feature>
<evidence type="ECO:0000313" key="2">
    <source>
        <dbReference type="EMBL" id="KAJ8886542.1"/>
    </source>
</evidence>
<dbReference type="Proteomes" id="UP001159363">
    <property type="component" value="Chromosome X"/>
</dbReference>
<dbReference type="EMBL" id="JARBHB010000004">
    <property type="protein sequence ID" value="KAJ8886542.1"/>
    <property type="molecule type" value="Genomic_DNA"/>
</dbReference>
<evidence type="ECO:0000256" key="1">
    <source>
        <dbReference type="SAM" id="SignalP"/>
    </source>
</evidence>
<gene>
    <name evidence="2" type="ORF">PR048_012753</name>
</gene>